<comment type="caution">
    <text evidence="13">The sequence shown here is derived from an EMBL/GenBank/DDBJ whole genome shotgun (WGS) entry which is preliminary data.</text>
</comment>
<dbReference type="OrthoDB" id="10261039at2759"/>
<dbReference type="PANTHER" id="PTHR15415:SF7">
    <property type="entry name" value="MICOS COMPLEX SUBUNIT MIC60"/>
    <property type="match status" value="1"/>
</dbReference>
<evidence type="ECO:0000256" key="10">
    <source>
        <dbReference type="RuleBase" id="RU363000"/>
    </source>
</evidence>
<keyword evidence="4 10" id="KW-0812">Transmembrane</keyword>
<dbReference type="InterPro" id="IPR019133">
    <property type="entry name" value="MIC60"/>
</dbReference>
<evidence type="ECO:0000256" key="1">
    <source>
        <dbReference type="ARBA" id="ARBA00004434"/>
    </source>
</evidence>
<gene>
    <name evidence="13" type="ORF">G6F64_007757</name>
</gene>
<dbReference type="Proteomes" id="UP000716291">
    <property type="component" value="Unassembled WGS sequence"/>
</dbReference>
<dbReference type="Pfam" id="PF09731">
    <property type="entry name" value="Mitofilin"/>
    <property type="match status" value="2"/>
</dbReference>
<dbReference type="GO" id="GO:0061617">
    <property type="term" value="C:MICOS complex"/>
    <property type="evidence" value="ECO:0007669"/>
    <property type="project" value="TreeGrafter"/>
</dbReference>
<comment type="similarity">
    <text evidence="2 10">Belongs to the MICOS complex subunit Mic60 family.</text>
</comment>
<sequence>MLRSASRLRATACLAAASRTNARLAASKRFYSTVEETTNKNSSIGKKLVWLTVLSATAYSGATYLALKNEAFYDTYTTYVPGGEKLLDTLEDWADDERFRQYYQQASDIKQKASTHADKAKRYASQTKESAQDWYEYVSDAIAQLKGEKEPPTTPGSGPAPSARRRKFKREALFANVIHTTENQPTPTFVKSEQECVNAFAKTVEGLVEVLNEAGMQGYAKRLADLATRDVESLDKAFKLIEGEERKAREEIETLEKKLKVVSERVETHRGEILEKTKAHQAKSEERVKKYVSTIESEIAVQKSEAEQELLDIHAKELAAQRQQRLNELENELKEKAIEIQANYVEQVKHQVESERGGRLSQIDLIVTKQAELESLAQADAELLDDNRKAHQLIVAIDALKKAALSGQQTQFELELEAIKKLSVKTPFAKLGERQSDELLQLVASSIQKHVAQYGITSLAQLSERFEIVAREVRRAALIPEEDSSMISHLLSIVLSSLMFRKKGLVAGDDVESRLARAEHYLHTEKDLESATREINQLTGWPKRLALDWLDAARRHLEVKQALEIMKSQASLISMLQAK</sequence>
<evidence type="ECO:0000313" key="14">
    <source>
        <dbReference type="Proteomes" id="UP000716291"/>
    </source>
</evidence>
<evidence type="ECO:0000256" key="8">
    <source>
        <dbReference type="ARBA" id="ARBA00023136"/>
    </source>
</evidence>
<protein>
    <recommendedName>
        <fullName evidence="3 10">MICOS complex subunit MIC60</fullName>
    </recommendedName>
    <alternativeName>
        <fullName evidence="10">Mitofilin</fullName>
    </alternativeName>
</protein>
<evidence type="ECO:0000256" key="11">
    <source>
        <dbReference type="SAM" id="Coils"/>
    </source>
</evidence>
<evidence type="ECO:0000256" key="2">
    <source>
        <dbReference type="ARBA" id="ARBA00010877"/>
    </source>
</evidence>
<evidence type="ECO:0000256" key="6">
    <source>
        <dbReference type="ARBA" id="ARBA00022989"/>
    </source>
</evidence>
<keyword evidence="5 10" id="KW-0999">Mitochondrion inner membrane</keyword>
<dbReference type="GO" id="GO:0042407">
    <property type="term" value="P:cristae formation"/>
    <property type="evidence" value="ECO:0007669"/>
    <property type="project" value="TreeGrafter"/>
</dbReference>
<organism evidence="13 14">
    <name type="scientific">Rhizopus oryzae</name>
    <name type="common">Mucormycosis agent</name>
    <name type="synonym">Rhizopus arrhizus var. delemar</name>
    <dbReference type="NCBI Taxonomy" id="64495"/>
    <lineage>
        <taxon>Eukaryota</taxon>
        <taxon>Fungi</taxon>
        <taxon>Fungi incertae sedis</taxon>
        <taxon>Mucoromycota</taxon>
        <taxon>Mucoromycotina</taxon>
        <taxon>Mucoromycetes</taxon>
        <taxon>Mucorales</taxon>
        <taxon>Mucorineae</taxon>
        <taxon>Rhizopodaceae</taxon>
        <taxon>Rhizopus</taxon>
    </lineage>
</organism>
<dbReference type="AlphaFoldDB" id="A0A9P7BQN5"/>
<comment type="subcellular location">
    <subcellularLocation>
        <location evidence="1 10">Mitochondrion inner membrane</location>
        <topology evidence="1 10">Single-pass membrane protein</topology>
    </subcellularLocation>
</comment>
<keyword evidence="11" id="KW-0175">Coiled coil</keyword>
<dbReference type="InterPro" id="IPR018054">
    <property type="entry name" value="Chromogranin_CS"/>
</dbReference>
<reference evidence="13" key="1">
    <citation type="journal article" date="2020" name="Microb. Genom.">
        <title>Genetic diversity of clinical and environmental Mucorales isolates obtained from an investigation of mucormycosis cases among solid organ transplant recipients.</title>
        <authorList>
            <person name="Nguyen M.H."/>
            <person name="Kaul D."/>
            <person name="Muto C."/>
            <person name="Cheng S.J."/>
            <person name="Richter R.A."/>
            <person name="Bruno V.M."/>
            <person name="Liu G."/>
            <person name="Beyhan S."/>
            <person name="Sundermann A.J."/>
            <person name="Mounaud S."/>
            <person name="Pasculle A.W."/>
            <person name="Nierman W.C."/>
            <person name="Driscoll E."/>
            <person name="Cumbie R."/>
            <person name="Clancy C.J."/>
            <person name="Dupont C.L."/>
        </authorList>
    </citation>
    <scope>NUCLEOTIDE SEQUENCE</scope>
    <source>
        <strain evidence="13">GL11</strain>
    </source>
</reference>
<keyword evidence="6" id="KW-1133">Transmembrane helix</keyword>
<evidence type="ECO:0000256" key="4">
    <source>
        <dbReference type="ARBA" id="ARBA00022692"/>
    </source>
</evidence>
<keyword evidence="14" id="KW-1185">Reference proteome</keyword>
<evidence type="ECO:0000256" key="9">
    <source>
        <dbReference type="ARBA" id="ARBA00025571"/>
    </source>
</evidence>
<evidence type="ECO:0000313" key="13">
    <source>
        <dbReference type="EMBL" id="KAG1306231.1"/>
    </source>
</evidence>
<name>A0A9P7BQN5_RHIOR</name>
<keyword evidence="8" id="KW-0472">Membrane</keyword>
<comment type="subunit">
    <text evidence="10">Component of the mitochondrial contact site and cristae organizing system (MICOS) complex.</text>
</comment>
<evidence type="ECO:0000256" key="7">
    <source>
        <dbReference type="ARBA" id="ARBA00023128"/>
    </source>
</evidence>
<feature type="coiled-coil region" evidence="11">
    <location>
        <begin position="238"/>
        <end position="272"/>
    </location>
</feature>
<evidence type="ECO:0000256" key="5">
    <source>
        <dbReference type="ARBA" id="ARBA00022792"/>
    </source>
</evidence>
<accession>A0A9P7BQN5</accession>
<evidence type="ECO:0000256" key="12">
    <source>
        <dbReference type="SAM" id="MobiDB-lite"/>
    </source>
</evidence>
<keyword evidence="7 10" id="KW-0496">Mitochondrion</keyword>
<feature type="coiled-coil region" evidence="11">
    <location>
        <begin position="315"/>
        <end position="346"/>
    </location>
</feature>
<evidence type="ECO:0000256" key="3">
    <source>
        <dbReference type="ARBA" id="ARBA00018116"/>
    </source>
</evidence>
<dbReference type="EMBL" id="JAANQT010001178">
    <property type="protein sequence ID" value="KAG1306231.1"/>
    <property type="molecule type" value="Genomic_DNA"/>
</dbReference>
<dbReference type="PROSITE" id="PS00422">
    <property type="entry name" value="GRANINS_1"/>
    <property type="match status" value="1"/>
</dbReference>
<comment type="function">
    <text evidence="9">Component of the MICOS complex, a large protein complex of the mitochondrial inner membrane that plays crucial roles in the maintenance of crista junctions, inner membrane architecture, and formation of contact sites to the outer membrane. Plays a role in keeping cristae membranes connected to the inner boundary membrane. Also promotes protein import via the mitochondrial intermembrane space assembly (MIA) pathway.</text>
</comment>
<feature type="region of interest" description="Disordered" evidence="12">
    <location>
        <begin position="146"/>
        <end position="165"/>
    </location>
</feature>
<proteinExistence type="inferred from homology"/>
<dbReference type="PANTHER" id="PTHR15415">
    <property type="entry name" value="MITOFILIN"/>
    <property type="match status" value="1"/>
</dbReference>